<evidence type="ECO:0000256" key="1">
    <source>
        <dbReference type="SAM" id="MobiDB-lite"/>
    </source>
</evidence>
<gene>
    <name evidence="2" type="ORF">DERYTH_LOCUS13275</name>
</gene>
<name>A0A9N9HU00_9GLOM</name>
<accession>A0A9N9HU00</accession>
<feature type="compositionally biased region" description="Polar residues" evidence="1">
    <location>
        <begin position="176"/>
        <end position="185"/>
    </location>
</feature>
<reference evidence="2" key="1">
    <citation type="submission" date="2021-06" db="EMBL/GenBank/DDBJ databases">
        <authorList>
            <person name="Kallberg Y."/>
            <person name="Tangrot J."/>
            <person name="Rosling A."/>
        </authorList>
    </citation>
    <scope>NUCLEOTIDE SEQUENCE</scope>
    <source>
        <strain evidence="2">MA453B</strain>
    </source>
</reference>
<protein>
    <submittedName>
        <fullName evidence="2">1090_t:CDS:1</fullName>
    </submittedName>
</protein>
<keyword evidence="3" id="KW-1185">Reference proteome</keyword>
<sequence>MSEGTSSNISNQISDNKKKCNYCNVHKEKQNFCCPYSNNPLYEYATCNDCSERPALNIGISSSQITNISNILQVDNSIDDDDLELTSEANLFFNNELVNTTQIEEYTTDIQINKYDNNADTLLYSINEVESFINTQFQDAELSEEPTKFEFDIELDSELLDAVMLAVDEYKEALQAHNQQGTQRSSNKKLAYWLH</sequence>
<evidence type="ECO:0000313" key="3">
    <source>
        <dbReference type="Proteomes" id="UP000789405"/>
    </source>
</evidence>
<dbReference type="Proteomes" id="UP000789405">
    <property type="component" value="Unassembled WGS sequence"/>
</dbReference>
<organism evidence="2 3">
    <name type="scientific">Dentiscutata erythropus</name>
    <dbReference type="NCBI Taxonomy" id="1348616"/>
    <lineage>
        <taxon>Eukaryota</taxon>
        <taxon>Fungi</taxon>
        <taxon>Fungi incertae sedis</taxon>
        <taxon>Mucoromycota</taxon>
        <taxon>Glomeromycotina</taxon>
        <taxon>Glomeromycetes</taxon>
        <taxon>Diversisporales</taxon>
        <taxon>Gigasporaceae</taxon>
        <taxon>Dentiscutata</taxon>
    </lineage>
</organism>
<proteinExistence type="predicted"/>
<dbReference type="EMBL" id="CAJVPY010009189">
    <property type="protein sequence ID" value="CAG8705790.1"/>
    <property type="molecule type" value="Genomic_DNA"/>
</dbReference>
<dbReference type="AlphaFoldDB" id="A0A9N9HU00"/>
<feature type="region of interest" description="Disordered" evidence="1">
    <location>
        <begin position="175"/>
        <end position="195"/>
    </location>
</feature>
<comment type="caution">
    <text evidence="2">The sequence shown here is derived from an EMBL/GenBank/DDBJ whole genome shotgun (WGS) entry which is preliminary data.</text>
</comment>
<evidence type="ECO:0000313" key="2">
    <source>
        <dbReference type="EMBL" id="CAG8705790.1"/>
    </source>
</evidence>